<accession>A0A9N9W1R5</accession>
<keyword evidence="4 6" id="KW-0472">Membrane</keyword>
<evidence type="ECO:0000256" key="3">
    <source>
        <dbReference type="ARBA" id="ARBA00022989"/>
    </source>
</evidence>
<keyword evidence="2 6" id="KW-0812">Transmembrane</keyword>
<evidence type="ECO:0000256" key="5">
    <source>
        <dbReference type="ARBA" id="ARBA00038359"/>
    </source>
</evidence>
<dbReference type="OrthoDB" id="5342292at2759"/>
<feature type="transmembrane region" description="Helical" evidence="6">
    <location>
        <begin position="82"/>
        <end position="103"/>
    </location>
</feature>
<dbReference type="PANTHER" id="PTHR33048:SF47">
    <property type="entry name" value="INTEGRAL MEMBRANE PROTEIN-RELATED"/>
    <property type="match status" value="1"/>
</dbReference>
<evidence type="ECO:0000313" key="8">
    <source>
        <dbReference type="EMBL" id="CAH0042263.1"/>
    </source>
</evidence>
<evidence type="ECO:0000256" key="4">
    <source>
        <dbReference type="ARBA" id="ARBA00023136"/>
    </source>
</evidence>
<keyword evidence="9" id="KW-1185">Reference proteome</keyword>
<feature type="transmembrane region" description="Helical" evidence="6">
    <location>
        <begin position="22"/>
        <end position="42"/>
    </location>
</feature>
<dbReference type="GO" id="GO:0016020">
    <property type="term" value="C:membrane"/>
    <property type="evidence" value="ECO:0007669"/>
    <property type="project" value="UniProtKB-SubCell"/>
</dbReference>
<dbReference type="InterPro" id="IPR052337">
    <property type="entry name" value="SAT4-like"/>
</dbReference>
<feature type="transmembrane region" description="Helical" evidence="6">
    <location>
        <begin position="199"/>
        <end position="217"/>
    </location>
</feature>
<feature type="transmembrane region" description="Helical" evidence="6">
    <location>
        <begin position="149"/>
        <end position="169"/>
    </location>
</feature>
<evidence type="ECO:0000256" key="2">
    <source>
        <dbReference type="ARBA" id="ARBA00022692"/>
    </source>
</evidence>
<name>A0A9N9W1R5_9HYPO</name>
<feature type="non-terminal residue" evidence="8">
    <location>
        <position position="1"/>
    </location>
</feature>
<evidence type="ECO:0000256" key="6">
    <source>
        <dbReference type="SAM" id="Phobius"/>
    </source>
</evidence>
<comment type="caution">
    <text evidence="8">The sequence shown here is derived from an EMBL/GenBank/DDBJ whole genome shotgun (WGS) entry which is preliminary data.</text>
</comment>
<evidence type="ECO:0000259" key="7">
    <source>
        <dbReference type="Pfam" id="PF20684"/>
    </source>
</evidence>
<sequence length="219" mass="23855">MSDMLEAPPGTFSHTGGHSTDVFLTAILLPIFSIPIVVVRLWTSKFIVRRWHPDDKARLGAGDHLFNFSPSNLELLLNVGRWVGVPLYNLTTVFIKASILMFYQRFTANRALKITTYAVLAVVVAYSLVNIIASFALDCSDPEKCDRLFVAYIVCAALNVATDVAILLLPSTLCKCKKGGGNSDDDDDDDDDCSPAGTLTAPSILAGLVVLVSYSFYKN</sequence>
<comment type="similarity">
    <text evidence="5">Belongs to the SAT4 family.</text>
</comment>
<organism evidence="8 9">
    <name type="scientific">Clonostachys rhizophaga</name>
    <dbReference type="NCBI Taxonomy" id="160324"/>
    <lineage>
        <taxon>Eukaryota</taxon>
        <taxon>Fungi</taxon>
        <taxon>Dikarya</taxon>
        <taxon>Ascomycota</taxon>
        <taxon>Pezizomycotina</taxon>
        <taxon>Sordariomycetes</taxon>
        <taxon>Hypocreomycetidae</taxon>
        <taxon>Hypocreales</taxon>
        <taxon>Bionectriaceae</taxon>
        <taxon>Clonostachys</taxon>
    </lineage>
</organism>
<dbReference type="Proteomes" id="UP000696573">
    <property type="component" value="Unassembled WGS sequence"/>
</dbReference>
<dbReference type="PANTHER" id="PTHR33048">
    <property type="entry name" value="PTH11-LIKE INTEGRAL MEMBRANE PROTEIN (AFU_ORTHOLOGUE AFUA_5G11245)"/>
    <property type="match status" value="1"/>
</dbReference>
<dbReference type="AlphaFoldDB" id="A0A9N9W1R5"/>
<dbReference type="Pfam" id="PF20684">
    <property type="entry name" value="Fung_rhodopsin"/>
    <property type="match status" value="1"/>
</dbReference>
<feature type="domain" description="Rhodopsin" evidence="7">
    <location>
        <begin position="57"/>
        <end position="171"/>
    </location>
</feature>
<dbReference type="EMBL" id="CABFNQ020000766">
    <property type="protein sequence ID" value="CAH0042263.1"/>
    <property type="molecule type" value="Genomic_DNA"/>
</dbReference>
<evidence type="ECO:0000256" key="1">
    <source>
        <dbReference type="ARBA" id="ARBA00004141"/>
    </source>
</evidence>
<gene>
    <name evidence="8" type="ORF">CRHIZ90672A_00015357</name>
</gene>
<reference evidence="8" key="1">
    <citation type="submission" date="2021-10" db="EMBL/GenBank/DDBJ databases">
        <authorList>
            <person name="Piombo E."/>
        </authorList>
    </citation>
    <scope>NUCLEOTIDE SEQUENCE</scope>
</reference>
<dbReference type="InterPro" id="IPR049326">
    <property type="entry name" value="Rhodopsin_dom_fungi"/>
</dbReference>
<evidence type="ECO:0000313" key="9">
    <source>
        <dbReference type="Proteomes" id="UP000696573"/>
    </source>
</evidence>
<comment type="subcellular location">
    <subcellularLocation>
        <location evidence="1">Membrane</location>
        <topology evidence="1">Multi-pass membrane protein</topology>
    </subcellularLocation>
</comment>
<feature type="transmembrane region" description="Helical" evidence="6">
    <location>
        <begin position="115"/>
        <end position="137"/>
    </location>
</feature>
<protein>
    <recommendedName>
        <fullName evidence="7">Rhodopsin domain-containing protein</fullName>
    </recommendedName>
</protein>
<keyword evidence="3 6" id="KW-1133">Transmembrane helix</keyword>
<proteinExistence type="inferred from homology"/>